<feature type="transmembrane region" description="Helical" evidence="1">
    <location>
        <begin position="108"/>
        <end position="125"/>
    </location>
</feature>
<evidence type="ECO:0000313" key="3">
    <source>
        <dbReference type="Proteomes" id="UP000321749"/>
    </source>
</evidence>
<organism evidence="2 3">
    <name type="scientific">Agrococcus baldri</name>
    <dbReference type="NCBI Taxonomy" id="153730"/>
    <lineage>
        <taxon>Bacteria</taxon>
        <taxon>Bacillati</taxon>
        <taxon>Actinomycetota</taxon>
        <taxon>Actinomycetes</taxon>
        <taxon>Micrococcales</taxon>
        <taxon>Microbacteriaceae</taxon>
        <taxon>Agrococcus</taxon>
    </lineage>
</organism>
<feature type="transmembrane region" description="Helical" evidence="1">
    <location>
        <begin position="83"/>
        <end position="102"/>
    </location>
</feature>
<dbReference type="InterPro" id="IPR021125">
    <property type="entry name" value="DUF2127"/>
</dbReference>
<dbReference type="EMBL" id="BJUU01000002">
    <property type="protein sequence ID" value="GEK79066.1"/>
    <property type="molecule type" value="Genomic_DNA"/>
</dbReference>
<feature type="transmembrane region" description="Helical" evidence="1">
    <location>
        <begin position="12"/>
        <end position="34"/>
    </location>
</feature>
<gene>
    <name evidence="2" type="ORF">ABA31_04170</name>
</gene>
<feature type="transmembrane region" description="Helical" evidence="1">
    <location>
        <begin position="54"/>
        <end position="76"/>
    </location>
</feature>
<keyword evidence="1" id="KW-0812">Transmembrane</keyword>
<comment type="caution">
    <text evidence="2">The sequence shown here is derived from an EMBL/GenBank/DDBJ whole genome shotgun (WGS) entry which is preliminary data.</text>
</comment>
<keyword evidence="1" id="KW-0472">Membrane</keyword>
<keyword evidence="1" id="KW-1133">Transmembrane helix</keyword>
<accession>A0AA87UQJ7</accession>
<sequence length="148" mass="15822">MRRYRTASALMLAQGVLMELAPFLALGPLLLAGVDVATFGRYFSFALPYLQQNLLQMMVMAGIFGAVRVIGAVGLWRGRMWGLALSVISCTVTMVLMIFMLPAGIADGLLSCTALVLMLTAYYGSRAIPTREGRADASTAPATQVAAR</sequence>
<dbReference type="Pfam" id="PF09900">
    <property type="entry name" value="DUF2127"/>
    <property type="match status" value="1"/>
</dbReference>
<dbReference type="RefSeq" id="WP_318279023.1">
    <property type="nucleotide sequence ID" value="NZ_BJUU01000002.1"/>
</dbReference>
<keyword evidence="3" id="KW-1185">Reference proteome</keyword>
<dbReference type="Proteomes" id="UP000321749">
    <property type="component" value="Unassembled WGS sequence"/>
</dbReference>
<evidence type="ECO:0008006" key="4">
    <source>
        <dbReference type="Google" id="ProtNLM"/>
    </source>
</evidence>
<reference evidence="2 3" key="1">
    <citation type="submission" date="2019-07" db="EMBL/GenBank/DDBJ databases">
        <title>Whole genome shotgun sequence of Agrococcus baldri NBRC 103055.</title>
        <authorList>
            <person name="Hosoyama A."/>
            <person name="Uohara A."/>
            <person name="Ohji S."/>
            <person name="Ichikawa N."/>
        </authorList>
    </citation>
    <scope>NUCLEOTIDE SEQUENCE [LARGE SCALE GENOMIC DNA]</scope>
    <source>
        <strain evidence="2 3">NBRC 103055</strain>
    </source>
</reference>
<proteinExistence type="predicted"/>
<dbReference type="AlphaFoldDB" id="A0AA87UQJ7"/>
<name>A0AA87UQJ7_9MICO</name>
<evidence type="ECO:0000313" key="2">
    <source>
        <dbReference type="EMBL" id="GEK79066.1"/>
    </source>
</evidence>
<evidence type="ECO:0000256" key="1">
    <source>
        <dbReference type="SAM" id="Phobius"/>
    </source>
</evidence>
<protein>
    <recommendedName>
        <fullName evidence="4">DUF2127 domain-containing protein</fullName>
    </recommendedName>
</protein>